<dbReference type="Pfam" id="PF04126">
    <property type="entry name" value="Cyclophil_like"/>
    <property type="match status" value="1"/>
</dbReference>
<dbReference type="InterPro" id="IPR029000">
    <property type="entry name" value="Cyclophilin-like_dom_sf"/>
</dbReference>
<evidence type="ECO:0000313" key="2">
    <source>
        <dbReference type="EMBL" id="QIN79774.1"/>
    </source>
</evidence>
<name>A0A6G8PZV9_9ACTN</name>
<reference evidence="2 3" key="1">
    <citation type="submission" date="2019-10" db="EMBL/GenBank/DDBJ databases">
        <title>Rubrobacter sp nov SCSIO 52915 isolated from a deep-sea sediment in the South China Sea.</title>
        <authorList>
            <person name="Chen R.W."/>
        </authorList>
    </citation>
    <scope>NUCLEOTIDE SEQUENCE [LARGE SCALE GENOMIC DNA]</scope>
    <source>
        <strain evidence="2 3">SCSIO 52915</strain>
    </source>
</reference>
<dbReference type="RefSeq" id="WP_166397445.1">
    <property type="nucleotide sequence ID" value="NZ_CP045121.1"/>
</dbReference>
<protein>
    <recommendedName>
        <fullName evidence="1">Cyclophilin TM1367-like domain-containing protein</fullName>
    </recommendedName>
</protein>
<organism evidence="2 3">
    <name type="scientific">Rubrobacter marinus</name>
    <dbReference type="NCBI Taxonomy" id="2653852"/>
    <lineage>
        <taxon>Bacteria</taxon>
        <taxon>Bacillati</taxon>
        <taxon>Actinomycetota</taxon>
        <taxon>Rubrobacteria</taxon>
        <taxon>Rubrobacterales</taxon>
        <taxon>Rubrobacteraceae</taxon>
        <taxon>Rubrobacter</taxon>
    </lineage>
</organism>
<proteinExistence type="predicted"/>
<dbReference type="EMBL" id="CP045121">
    <property type="protein sequence ID" value="QIN79774.1"/>
    <property type="molecule type" value="Genomic_DNA"/>
</dbReference>
<evidence type="ECO:0000259" key="1">
    <source>
        <dbReference type="Pfam" id="PF04126"/>
    </source>
</evidence>
<evidence type="ECO:0000313" key="3">
    <source>
        <dbReference type="Proteomes" id="UP000502706"/>
    </source>
</evidence>
<sequence>MPEAVEPPDNNGVEAGDVAYWPEGNALCIFCGPASDDSPRDAEDFTKIGRVVEGLEGCEGVRANEDLRIEAAE</sequence>
<dbReference type="KEGG" id="rmar:GBA65_15915"/>
<dbReference type="Proteomes" id="UP000502706">
    <property type="component" value="Chromosome"/>
</dbReference>
<dbReference type="SUPFAM" id="SSF50891">
    <property type="entry name" value="Cyclophilin-like"/>
    <property type="match status" value="1"/>
</dbReference>
<dbReference type="Gene3D" id="2.40.100.20">
    <property type="match status" value="1"/>
</dbReference>
<feature type="domain" description="Cyclophilin TM1367-like" evidence="1">
    <location>
        <begin position="10"/>
        <end position="70"/>
    </location>
</feature>
<accession>A0A6G8PZV9</accession>
<dbReference type="AlphaFoldDB" id="A0A6G8PZV9"/>
<dbReference type="InterPro" id="IPR025658">
    <property type="entry name" value="Cyclophilin_TM1367"/>
</dbReference>
<gene>
    <name evidence="2" type="ORF">GBA65_15915</name>
</gene>
<keyword evidence="3" id="KW-1185">Reference proteome</keyword>